<dbReference type="UniPathway" id="UPA00186">
    <property type="reaction ID" value="UER00284"/>
</dbReference>
<comment type="function">
    <text evidence="3 13">Catalyzes the biosynthesis of agmatine from arginine.</text>
</comment>
<dbReference type="GO" id="GO:0046872">
    <property type="term" value="F:metal ion binding"/>
    <property type="evidence" value="ECO:0007669"/>
    <property type="project" value="UniProtKB-KW"/>
</dbReference>
<evidence type="ECO:0000256" key="7">
    <source>
        <dbReference type="ARBA" id="ARBA00022842"/>
    </source>
</evidence>
<evidence type="ECO:0000256" key="2">
    <source>
        <dbReference type="ARBA" id="ARBA00001946"/>
    </source>
</evidence>
<evidence type="ECO:0000256" key="1">
    <source>
        <dbReference type="ARBA" id="ARBA00001933"/>
    </source>
</evidence>
<dbReference type="Gene3D" id="1.10.287.3440">
    <property type="match status" value="1"/>
</dbReference>
<comment type="cofactor">
    <cofactor evidence="2 13">
        <name>Mg(2+)</name>
        <dbReference type="ChEBI" id="CHEBI:18420"/>
    </cofactor>
</comment>
<dbReference type="EC" id="4.1.1.19" evidence="13"/>
<protein>
    <recommendedName>
        <fullName evidence="13">Biosynthetic arginine decarboxylase</fullName>
        <shortName evidence="13">ADC</shortName>
        <ecNumber evidence="13">4.1.1.19</ecNumber>
    </recommendedName>
</protein>
<dbReference type="AlphaFoldDB" id="R4JIF5"/>
<dbReference type="SUPFAM" id="SSF51419">
    <property type="entry name" value="PLP-binding barrel"/>
    <property type="match status" value="1"/>
</dbReference>
<dbReference type="PROSITE" id="PS00878">
    <property type="entry name" value="ODR_DC_2_1"/>
    <property type="match status" value="1"/>
</dbReference>
<evidence type="ECO:0000313" key="19">
    <source>
        <dbReference type="EMBL" id="AGK84806.1"/>
    </source>
</evidence>
<dbReference type="GO" id="GO:0033388">
    <property type="term" value="P:putrescine biosynthetic process from arginine"/>
    <property type="evidence" value="ECO:0007669"/>
    <property type="project" value="UniProtKB-ARBA"/>
</dbReference>
<dbReference type="PROSITE" id="PS00879">
    <property type="entry name" value="ODR_DC_2_2"/>
    <property type="match status" value="1"/>
</dbReference>
<dbReference type="InterPro" id="IPR022657">
    <property type="entry name" value="De-COase2_CS"/>
</dbReference>
<organism evidence="19">
    <name type="scientific">uncultured bacterium BAC25G1</name>
    <dbReference type="NCBI Taxonomy" id="1329523"/>
    <lineage>
        <taxon>Bacteria</taxon>
        <taxon>environmental samples</taxon>
    </lineage>
</organism>
<evidence type="ECO:0000259" key="16">
    <source>
        <dbReference type="Pfam" id="PF02784"/>
    </source>
</evidence>
<dbReference type="InterPro" id="IPR009006">
    <property type="entry name" value="Ala_racemase/Decarboxylase_C"/>
</dbReference>
<dbReference type="Gene3D" id="3.20.20.10">
    <property type="entry name" value="Alanine racemase"/>
    <property type="match status" value="1"/>
</dbReference>
<reference evidence="19" key="1">
    <citation type="journal article" date="2013" name="Appl. Environ. Microbiol.">
        <title>Functional screening of a metagenomic library reveals operons responsible for enhanced intestinal colonization by gut commensal microbes.</title>
        <authorList>
            <person name="Yoon M.Y."/>
            <person name="Lee K.M."/>
            <person name="Yoon Y."/>
            <person name="Go J."/>
            <person name="Park Y."/>
            <person name="Cho Y.J."/>
            <person name="Tannock G.W."/>
            <person name="Yoon S.S."/>
        </authorList>
    </citation>
    <scope>NUCLEOTIDE SEQUENCE</scope>
</reference>
<dbReference type="PRINTS" id="PR01179">
    <property type="entry name" value="ODADCRBXLASE"/>
</dbReference>
<dbReference type="PANTHER" id="PTHR43295">
    <property type="entry name" value="ARGININE DECARBOXYLASE"/>
    <property type="match status" value="1"/>
</dbReference>
<keyword evidence="6 13" id="KW-0210">Decarboxylase</keyword>
<evidence type="ECO:0000256" key="9">
    <source>
        <dbReference type="ARBA" id="ARBA00023066"/>
    </source>
</evidence>
<dbReference type="InterPro" id="IPR022653">
    <property type="entry name" value="De-COase2_pyr-phos_BS"/>
</dbReference>
<evidence type="ECO:0000256" key="13">
    <source>
        <dbReference type="HAMAP-Rule" id="MF_01417"/>
    </source>
</evidence>
<dbReference type="InterPro" id="IPR029066">
    <property type="entry name" value="PLP-binding_barrel"/>
</dbReference>
<evidence type="ECO:0000259" key="17">
    <source>
        <dbReference type="Pfam" id="PF17810"/>
    </source>
</evidence>
<dbReference type="SUPFAM" id="SSF50621">
    <property type="entry name" value="Alanine racemase C-terminal domain-like"/>
    <property type="match status" value="1"/>
</dbReference>
<dbReference type="InterPro" id="IPR041128">
    <property type="entry name" value="Arg_decarbox_C"/>
</dbReference>
<feature type="domain" description="Arginine decarboxylase C-terminal helical" evidence="18">
    <location>
        <begin position="576"/>
        <end position="629"/>
    </location>
</feature>
<evidence type="ECO:0000256" key="15">
    <source>
        <dbReference type="PIRSR" id="PIRSR600183-50"/>
    </source>
</evidence>
<dbReference type="NCBIfam" id="TIGR01273">
    <property type="entry name" value="speA"/>
    <property type="match status" value="1"/>
</dbReference>
<dbReference type="InterPro" id="IPR002985">
    <property type="entry name" value="Arg_decrbxlase"/>
</dbReference>
<comment type="similarity">
    <text evidence="4 13">Belongs to the Orn/Lys/Arg decarboxylase class-II family. SpeA subfamily.</text>
</comment>
<dbReference type="PANTHER" id="PTHR43295:SF9">
    <property type="entry name" value="BIOSYNTHETIC ARGININE DECARBOXYLASE"/>
    <property type="match status" value="1"/>
</dbReference>
<feature type="domain" description="Arginine decarboxylase helical bundle" evidence="17">
    <location>
        <begin position="368"/>
        <end position="446"/>
    </location>
</feature>
<keyword evidence="8 13" id="KW-0663">Pyridoxal phosphate</keyword>
<dbReference type="InterPro" id="IPR040634">
    <property type="entry name" value="Arg_decarb_HB"/>
</dbReference>
<comment type="cofactor">
    <cofactor evidence="1 13 14">
        <name>pyridoxal 5'-phosphate</name>
        <dbReference type="ChEBI" id="CHEBI:597326"/>
    </cofactor>
</comment>
<proteinExistence type="inferred from homology"/>
<evidence type="ECO:0000256" key="6">
    <source>
        <dbReference type="ARBA" id="ARBA00022793"/>
    </source>
</evidence>
<comment type="pathway">
    <text evidence="13">Amine and polyamine biosynthesis; agmatine biosynthesis; agmatine from L-arginine: step 1/1.</text>
</comment>
<evidence type="ECO:0000256" key="3">
    <source>
        <dbReference type="ARBA" id="ARBA00002257"/>
    </source>
</evidence>
<dbReference type="GO" id="GO:0006527">
    <property type="term" value="P:L-arginine catabolic process"/>
    <property type="evidence" value="ECO:0007669"/>
    <property type="project" value="InterPro"/>
</dbReference>
<feature type="active site" description="Proton donor" evidence="15">
    <location>
        <position position="499"/>
    </location>
</feature>
<keyword evidence="7 13" id="KW-0460">Magnesium</keyword>
<keyword evidence="10 13" id="KW-0620">Polyamine biosynthesis</keyword>
<dbReference type="EMBL" id="KC595277">
    <property type="protein sequence ID" value="AGK84806.1"/>
    <property type="molecule type" value="Genomic_DNA"/>
</dbReference>
<dbReference type="Pfam" id="PF02784">
    <property type="entry name" value="Orn_Arg_deC_N"/>
    <property type="match status" value="1"/>
</dbReference>
<keyword evidence="5 13" id="KW-0479">Metal-binding</keyword>
<accession>R4JIF5</accession>
<dbReference type="PIRSF" id="PIRSF001336">
    <property type="entry name" value="Arg_decrbxlase"/>
    <property type="match status" value="1"/>
</dbReference>
<feature type="binding site" evidence="13">
    <location>
        <begin position="281"/>
        <end position="291"/>
    </location>
    <ligand>
        <name>substrate</name>
    </ligand>
</feature>
<dbReference type="Pfam" id="PF17944">
    <property type="entry name" value="Arg_decarbox_C"/>
    <property type="match status" value="1"/>
</dbReference>
<feature type="domain" description="Orn/DAP/Arg decarboxylase 2 N-terminal" evidence="16">
    <location>
        <begin position="74"/>
        <end position="342"/>
    </location>
</feature>
<evidence type="ECO:0000256" key="14">
    <source>
        <dbReference type="PIRSR" id="PIRSR001336-50"/>
    </source>
</evidence>
<evidence type="ECO:0000256" key="12">
    <source>
        <dbReference type="ARBA" id="ARBA00049309"/>
    </source>
</evidence>
<dbReference type="HAMAP" id="MF_01417">
    <property type="entry name" value="SpeA"/>
    <property type="match status" value="1"/>
</dbReference>
<evidence type="ECO:0000256" key="5">
    <source>
        <dbReference type="ARBA" id="ARBA00022723"/>
    </source>
</evidence>
<dbReference type="Gene3D" id="2.40.37.10">
    <property type="entry name" value="Lyase, Ornithine Decarboxylase, Chain A, domain 1"/>
    <property type="match status" value="1"/>
</dbReference>
<feature type="modified residue" description="N6-(pyridoxal phosphate)lysine" evidence="13 14">
    <location>
        <position position="99"/>
    </location>
</feature>
<dbReference type="GO" id="GO:0008295">
    <property type="term" value="P:spermidine biosynthetic process"/>
    <property type="evidence" value="ECO:0007669"/>
    <property type="project" value="UniProtKB-UniRule"/>
</dbReference>
<dbReference type="InterPro" id="IPR000183">
    <property type="entry name" value="Orn/DAP/Arg_de-COase"/>
</dbReference>
<dbReference type="Pfam" id="PF17810">
    <property type="entry name" value="Arg_decarb_HB"/>
    <property type="match status" value="1"/>
</dbReference>
<evidence type="ECO:0000259" key="18">
    <source>
        <dbReference type="Pfam" id="PF17944"/>
    </source>
</evidence>
<dbReference type="Gene3D" id="1.20.58.930">
    <property type="match status" value="1"/>
</dbReference>
<dbReference type="FunFam" id="3.20.20.10:FF:000001">
    <property type="entry name" value="Biosynthetic arginine decarboxylase"/>
    <property type="match status" value="1"/>
</dbReference>
<evidence type="ECO:0000256" key="10">
    <source>
        <dbReference type="ARBA" id="ARBA00023115"/>
    </source>
</evidence>
<evidence type="ECO:0000256" key="11">
    <source>
        <dbReference type="ARBA" id="ARBA00023239"/>
    </source>
</evidence>
<sequence length="632" mass="71751">MRKWRIEDSAETYNISGWGLKYFSINDKGHVQVSPREGCPSVDLKDVIDELKIRDVSAPMLLRFPDILDNRIQKISSCFKKAANDYSYSGQNFIVYPIKVNQMRQVVEEIVSHGNKYNIGLEAGSKPELHAVLAVNTHTNSLIICNGYKDEDYVELALLAQKMGRRIYLVVEKINELKLIADIAKRLGIIPNIGIRIKLSSSGSGKWEESGGDVSKFGLNSSELLDALSFLEKNGLMSSLKLIHFHIGSQITKIRRIKNALREAMQFYVQLSKMGFDIDFVDIGGGLGVDYDGTRSSMGENSMNYSIQEYVNDSVSALVDVCVKNSLKQPNIITESGRSLTAHHSVLIIEVLETTQLPIWNDNDTVGDDEHELAKELFTIWDRINASTLFEDWHDALQIREEALELFSLGLLDLRTRAQIEKLFWSVARDVNDLTRSMKHPPEELRKVDRMLPEKYFCNFSLFQSLPDSWAIDQLFPIMPIQRLDEKPTRRCTIQDITCDSDGKINRFVSPQGMAYSLPVHTFKQNEKYYIGVFLVGAYQEILGDLHNLFGDTCAVHISVNENGYQIEQVIDGEPVADVLDYVEYSPKKLVRNLEAWVSASMKQGVITPEEGRQFLNIYKSGLYGITYLERD</sequence>
<dbReference type="CDD" id="cd06830">
    <property type="entry name" value="PLPDE_III_ADC"/>
    <property type="match status" value="1"/>
</dbReference>
<evidence type="ECO:0000256" key="4">
    <source>
        <dbReference type="ARBA" id="ARBA00008357"/>
    </source>
</evidence>
<dbReference type="FunFam" id="1.20.58.930:FF:000002">
    <property type="entry name" value="Biosynthetic arginine decarboxylase"/>
    <property type="match status" value="1"/>
</dbReference>
<name>R4JIF5_9BACT</name>
<keyword evidence="9 13" id="KW-0745">Spermidine biosynthesis</keyword>
<gene>
    <name evidence="13" type="primary">speA</name>
    <name evidence="19" type="ORF">metaSSY_00520</name>
</gene>
<dbReference type="GO" id="GO:0008792">
    <property type="term" value="F:arginine decarboxylase activity"/>
    <property type="evidence" value="ECO:0007669"/>
    <property type="project" value="UniProtKB-UniRule"/>
</dbReference>
<dbReference type="InterPro" id="IPR022644">
    <property type="entry name" value="De-COase2_N"/>
</dbReference>
<keyword evidence="11 13" id="KW-0456">Lyase</keyword>
<dbReference type="NCBIfam" id="NF003763">
    <property type="entry name" value="PRK05354.1"/>
    <property type="match status" value="1"/>
</dbReference>
<evidence type="ECO:0000256" key="8">
    <source>
        <dbReference type="ARBA" id="ARBA00022898"/>
    </source>
</evidence>
<dbReference type="PRINTS" id="PR01180">
    <property type="entry name" value="ARGDCRBXLASE"/>
</dbReference>
<comment type="catalytic activity">
    <reaction evidence="12 13">
        <text>L-arginine + H(+) = agmatine + CO2</text>
        <dbReference type="Rhea" id="RHEA:17641"/>
        <dbReference type="ChEBI" id="CHEBI:15378"/>
        <dbReference type="ChEBI" id="CHEBI:16526"/>
        <dbReference type="ChEBI" id="CHEBI:32682"/>
        <dbReference type="ChEBI" id="CHEBI:58145"/>
        <dbReference type="EC" id="4.1.1.19"/>
    </reaction>
</comment>